<dbReference type="EMBL" id="UINC01100558">
    <property type="protein sequence ID" value="SVC60706.1"/>
    <property type="molecule type" value="Genomic_DNA"/>
</dbReference>
<gene>
    <name evidence="1" type="ORF">METZ01_LOCUS313560</name>
</gene>
<sequence length="243" mass="26751">MNRSTPCVLLRIVFVCWLVALSASAHAQTGPLTGFRYMRVALVYMDGRTIAPILQRDRDREIVEHFKRGLREDGWTFPFGPGLDFSTFVSGFDGDRASLSQSLDCTLGLYAGGEWGAAPEFACRDALAREMYTYQGEQRGWVVGTGMRHAKTSVGRLAEDIRSNRPSGFSEGGSVDVLTIHDVEQHPLTEGDLENRIASGERLHSLEGVWVSGPPPAYRLGISRSLDDPNEFVAVVFESPGNL</sequence>
<protein>
    <submittedName>
        <fullName evidence="1">Uncharacterized protein</fullName>
    </submittedName>
</protein>
<name>A0A382NI17_9ZZZZ</name>
<accession>A0A382NI17</accession>
<feature type="non-terminal residue" evidence="1">
    <location>
        <position position="243"/>
    </location>
</feature>
<proteinExistence type="predicted"/>
<dbReference type="AlphaFoldDB" id="A0A382NI17"/>
<organism evidence="1">
    <name type="scientific">marine metagenome</name>
    <dbReference type="NCBI Taxonomy" id="408172"/>
    <lineage>
        <taxon>unclassified sequences</taxon>
        <taxon>metagenomes</taxon>
        <taxon>ecological metagenomes</taxon>
    </lineage>
</organism>
<reference evidence="1" key="1">
    <citation type="submission" date="2018-05" db="EMBL/GenBank/DDBJ databases">
        <authorList>
            <person name="Lanie J.A."/>
            <person name="Ng W.-L."/>
            <person name="Kazmierczak K.M."/>
            <person name="Andrzejewski T.M."/>
            <person name="Davidsen T.M."/>
            <person name="Wayne K.J."/>
            <person name="Tettelin H."/>
            <person name="Glass J.I."/>
            <person name="Rusch D."/>
            <person name="Podicherti R."/>
            <person name="Tsui H.-C.T."/>
            <person name="Winkler M.E."/>
        </authorList>
    </citation>
    <scope>NUCLEOTIDE SEQUENCE</scope>
</reference>
<evidence type="ECO:0000313" key="1">
    <source>
        <dbReference type="EMBL" id="SVC60706.1"/>
    </source>
</evidence>